<proteinExistence type="predicted"/>
<gene>
    <name evidence="1" type="ORF">Amon02_000421400</name>
</gene>
<dbReference type="Proteomes" id="UP001165064">
    <property type="component" value="Unassembled WGS sequence"/>
</dbReference>
<keyword evidence="2" id="KW-1185">Reference proteome</keyword>
<name>A0ACB5T336_AMBMO</name>
<dbReference type="EMBL" id="BSXS01002837">
    <property type="protein sequence ID" value="GME79957.1"/>
    <property type="molecule type" value="Genomic_DNA"/>
</dbReference>
<protein>
    <submittedName>
        <fullName evidence="1">Unnamed protein product</fullName>
    </submittedName>
</protein>
<evidence type="ECO:0000313" key="1">
    <source>
        <dbReference type="EMBL" id="GME79957.1"/>
    </source>
</evidence>
<accession>A0ACB5T336</accession>
<evidence type="ECO:0000313" key="2">
    <source>
        <dbReference type="Proteomes" id="UP001165064"/>
    </source>
</evidence>
<comment type="caution">
    <text evidence="1">The sequence shown here is derived from an EMBL/GenBank/DDBJ whole genome shotgun (WGS) entry which is preliminary data.</text>
</comment>
<sequence length="192" mass="21029">MPLFKVFGITTLDNLRLEQFLSAQLQTVTASDLLGDVFTIGGHSGETIVPILNSWAKNLTKEEYQALVHRVQFGGDEVVKAKNGKGSATLSMATAAYRFASSLLTAIVDGIIVDEVGFVNLYTLNGVDRLPDFITSEVDYFSLPLKLSRDGIESVSFPHDINQHEFSMIHVALKKLKRDIAKGVNFVSGPKL</sequence>
<reference evidence="1" key="1">
    <citation type="submission" date="2023-04" db="EMBL/GenBank/DDBJ databases">
        <title>Ambrosiozyma monospora NBRC 10751.</title>
        <authorList>
            <person name="Ichikawa N."/>
            <person name="Sato H."/>
            <person name="Tonouchi N."/>
        </authorList>
    </citation>
    <scope>NUCLEOTIDE SEQUENCE</scope>
    <source>
        <strain evidence="1">NBRC 10751</strain>
    </source>
</reference>
<organism evidence="1 2">
    <name type="scientific">Ambrosiozyma monospora</name>
    <name type="common">Yeast</name>
    <name type="synonym">Endomycopsis monosporus</name>
    <dbReference type="NCBI Taxonomy" id="43982"/>
    <lineage>
        <taxon>Eukaryota</taxon>
        <taxon>Fungi</taxon>
        <taxon>Dikarya</taxon>
        <taxon>Ascomycota</taxon>
        <taxon>Saccharomycotina</taxon>
        <taxon>Pichiomycetes</taxon>
        <taxon>Pichiales</taxon>
        <taxon>Pichiaceae</taxon>
        <taxon>Ambrosiozyma</taxon>
    </lineage>
</organism>